<dbReference type="EMBL" id="JMCG01000001">
    <property type="protein sequence ID" value="KGK09979.1"/>
    <property type="molecule type" value="Genomic_DNA"/>
</dbReference>
<dbReference type="PANTHER" id="PTHR43806">
    <property type="entry name" value="PEPTIDASE S8"/>
    <property type="match status" value="1"/>
</dbReference>
<feature type="signal peptide" evidence="6">
    <location>
        <begin position="1"/>
        <end position="23"/>
    </location>
</feature>
<keyword evidence="2 5" id="KW-0645">Protease</keyword>
<feature type="chain" id="PRO_5001950458" description="Peptidase S8/S53 domain-containing protein" evidence="6">
    <location>
        <begin position="24"/>
        <end position="523"/>
    </location>
</feature>
<feature type="active site" description="Charge relay system" evidence="5">
    <location>
        <position position="313"/>
    </location>
</feature>
<keyword evidence="9" id="KW-1185">Reference proteome</keyword>
<reference evidence="8 9" key="1">
    <citation type="submission" date="2014-04" db="EMBL/GenBank/DDBJ databases">
        <title>Genome sequencing of Vibrio navarrensis strains.</title>
        <authorList>
            <person name="Gladney L.M."/>
            <person name="Katz L.S."/>
            <person name="Marino-Ramirez L."/>
            <person name="Jordan I.K."/>
        </authorList>
    </citation>
    <scope>NUCLEOTIDE SEQUENCE [LARGE SCALE GENOMIC DNA]</scope>
    <source>
        <strain evidence="8 9">ATCC 51183</strain>
    </source>
</reference>
<dbReference type="PRINTS" id="PR00723">
    <property type="entry name" value="SUBTILISIN"/>
</dbReference>
<evidence type="ECO:0000256" key="2">
    <source>
        <dbReference type="ARBA" id="ARBA00022670"/>
    </source>
</evidence>
<evidence type="ECO:0000256" key="6">
    <source>
        <dbReference type="SAM" id="SignalP"/>
    </source>
</evidence>
<gene>
    <name evidence="8" type="ORF">EA26_01100</name>
</gene>
<dbReference type="InterPro" id="IPR022398">
    <property type="entry name" value="Peptidase_S8_His-AS"/>
</dbReference>
<dbReference type="Proteomes" id="UP000029994">
    <property type="component" value="Unassembled WGS sequence"/>
</dbReference>
<evidence type="ECO:0000256" key="4">
    <source>
        <dbReference type="ARBA" id="ARBA00022825"/>
    </source>
</evidence>
<evidence type="ECO:0000313" key="9">
    <source>
        <dbReference type="Proteomes" id="UP000029994"/>
    </source>
</evidence>
<dbReference type="PROSITE" id="PS00138">
    <property type="entry name" value="SUBTILASE_SER"/>
    <property type="match status" value="1"/>
</dbReference>
<dbReference type="GeneID" id="43681818"/>
<protein>
    <recommendedName>
        <fullName evidence="7">Peptidase S8/S53 domain-containing protein</fullName>
    </recommendedName>
</protein>
<proteinExistence type="inferred from homology"/>
<dbReference type="PANTHER" id="PTHR43806:SF11">
    <property type="entry name" value="CEREVISIN-RELATED"/>
    <property type="match status" value="1"/>
</dbReference>
<evidence type="ECO:0000259" key="7">
    <source>
        <dbReference type="Pfam" id="PF00082"/>
    </source>
</evidence>
<dbReference type="SUPFAM" id="SSF52743">
    <property type="entry name" value="Subtilisin-like"/>
    <property type="match status" value="1"/>
</dbReference>
<evidence type="ECO:0000313" key="8">
    <source>
        <dbReference type="EMBL" id="KGK09979.1"/>
    </source>
</evidence>
<keyword evidence="4 5" id="KW-0720">Serine protease</keyword>
<evidence type="ECO:0000256" key="5">
    <source>
        <dbReference type="PROSITE-ProRule" id="PRU01240"/>
    </source>
</evidence>
<keyword evidence="3 5" id="KW-0378">Hydrolase</keyword>
<sequence>MKIKPSILAIASWASLVGTFCYAEPNSIDYANPQLAEKPKASISNLGSVSTVPDEYYSAQYENIWRSQDVSFSGANGIAGIYDSIKPISNVRIGIVDSQFVETPDLTFSEGYSFIAGHDSPNYLVPSEHQVTSCGYGHGTAVASLIGAKSDDYGIRGIVKGAELIAANIARCDVNSGAIAQDDVARAIRWLAGDATITGSKISAPVDVINLSIASNDSCHGDLKDAIDFALKEGITVVAGAANDNKDAEFYAPANCVGVITVGGNTIDGFKSWFSNYGALIEITARADRVVSASSVDENDDGQFDIREWQGTSFATPLVTGVVALLKQENPALTPSEISMLLGVSAGKFTPHLEFSDKDSELYPKSSCDNGVCGYGILNAAKAVAVAREYAKSTAFKLEHGLERECDIGFYINAVGDKATVCELYELNVAKGNNTDIKNSFIEVYSYSNGAPNVQHATLVSESTGLSTLLKTQIQSGLNYGYRLCETVLEYQNHYEPVRVKKCVTETLIPISSDQIRVPIGCE</sequence>
<feature type="active site" description="Charge relay system" evidence="5">
    <location>
        <position position="138"/>
    </location>
</feature>
<dbReference type="STRING" id="29495.EA26_01100"/>
<dbReference type="RefSeq" id="WP_039422523.1">
    <property type="nucleotide sequence ID" value="NZ_CP061845.1"/>
</dbReference>
<feature type="domain" description="Peptidase S8/S53" evidence="7">
    <location>
        <begin position="90"/>
        <end position="346"/>
    </location>
</feature>
<name>A0A099LQR1_9VIBR</name>
<evidence type="ECO:0000256" key="3">
    <source>
        <dbReference type="ARBA" id="ARBA00022801"/>
    </source>
</evidence>
<dbReference type="AlphaFoldDB" id="A0A099LQR1"/>
<dbReference type="Gene3D" id="3.40.50.200">
    <property type="entry name" value="Peptidase S8/S53 domain"/>
    <property type="match status" value="1"/>
</dbReference>
<dbReference type="InterPro" id="IPR015500">
    <property type="entry name" value="Peptidase_S8_subtilisin-rel"/>
</dbReference>
<dbReference type="InterPro" id="IPR036852">
    <property type="entry name" value="Peptidase_S8/S53_dom_sf"/>
</dbReference>
<feature type="active site" description="Charge relay system" evidence="5">
    <location>
        <position position="97"/>
    </location>
</feature>
<dbReference type="PROSITE" id="PS51892">
    <property type="entry name" value="SUBTILASE"/>
    <property type="match status" value="1"/>
</dbReference>
<dbReference type="InterPro" id="IPR050131">
    <property type="entry name" value="Peptidase_S8_subtilisin-like"/>
</dbReference>
<organism evidence="8 9">
    <name type="scientific">Vibrio navarrensis</name>
    <dbReference type="NCBI Taxonomy" id="29495"/>
    <lineage>
        <taxon>Bacteria</taxon>
        <taxon>Pseudomonadati</taxon>
        <taxon>Pseudomonadota</taxon>
        <taxon>Gammaproteobacteria</taxon>
        <taxon>Vibrionales</taxon>
        <taxon>Vibrionaceae</taxon>
        <taxon>Vibrio</taxon>
    </lineage>
</organism>
<dbReference type="eggNOG" id="COG1404">
    <property type="taxonomic scope" value="Bacteria"/>
</dbReference>
<dbReference type="Pfam" id="PF00082">
    <property type="entry name" value="Peptidase_S8"/>
    <property type="match status" value="1"/>
</dbReference>
<dbReference type="InterPro" id="IPR000209">
    <property type="entry name" value="Peptidase_S8/S53_dom"/>
</dbReference>
<comment type="similarity">
    <text evidence="1 5">Belongs to the peptidase S8 family.</text>
</comment>
<keyword evidence="6" id="KW-0732">Signal</keyword>
<dbReference type="GO" id="GO:0004252">
    <property type="term" value="F:serine-type endopeptidase activity"/>
    <property type="evidence" value="ECO:0007669"/>
    <property type="project" value="UniProtKB-UniRule"/>
</dbReference>
<comment type="caution">
    <text evidence="8">The sequence shown here is derived from an EMBL/GenBank/DDBJ whole genome shotgun (WGS) entry which is preliminary data.</text>
</comment>
<accession>A0A099LQR1</accession>
<evidence type="ECO:0000256" key="1">
    <source>
        <dbReference type="ARBA" id="ARBA00011073"/>
    </source>
</evidence>
<dbReference type="InterPro" id="IPR023828">
    <property type="entry name" value="Peptidase_S8_Ser-AS"/>
</dbReference>
<dbReference type="GO" id="GO:0006508">
    <property type="term" value="P:proteolysis"/>
    <property type="evidence" value="ECO:0007669"/>
    <property type="project" value="UniProtKB-KW"/>
</dbReference>
<dbReference type="PROSITE" id="PS00137">
    <property type="entry name" value="SUBTILASE_HIS"/>
    <property type="match status" value="1"/>
</dbReference>